<dbReference type="PANTHER" id="PTHR33154:SF33">
    <property type="entry name" value="TRANSCRIPTIONAL REPRESSOR SDPR"/>
    <property type="match status" value="1"/>
</dbReference>
<keyword evidence="7" id="KW-1185">Reference proteome</keyword>
<dbReference type="eggNOG" id="COG0640">
    <property type="taxonomic scope" value="Bacteria"/>
</dbReference>
<dbReference type="STRING" id="1001240.GY21_06515"/>
<dbReference type="GO" id="GO:0003677">
    <property type="term" value="F:DNA binding"/>
    <property type="evidence" value="ECO:0007669"/>
    <property type="project" value="UniProtKB-KW"/>
</dbReference>
<dbReference type="EMBL" id="JACHBQ010000001">
    <property type="protein sequence ID" value="MBB5641267.1"/>
    <property type="molecule type" value="Genomic_DNA"/>
</dbReference>
<dbReference type="CDD" id="cd00090">
    <property type="entry name" value="HTH_ARSR"/>
    <property type="match status" value="1"/>
</dbReference>
<reference evidence="5 7" key="1">
    <citation type="submission" date="2014-08" db="EMBL/GenBank/DDBJ databases">
        <authorList>
            <person name="Sisinthy S."/>
        </authorList>
    </citation>
    <scope>NUCLEOTIDE SEQUENCE [LARGE SCALE GENOMIC DNA]</scope>
    <source>
        <strain evidence="5 7">RuG17</strain>
    </source>
</reference>
<organism evidence="5 7">
    <name type="scientific">Cryobacterium roopkundense</name>
    <dbReference type="NCBI Taxonomy" id="1001240"/>
    <lineage>
        <taxon>Bacteria</taxon>
        <taxon>Bacillati</taxon>
        <taxon>Actinomycetota</taxon>
        <taxon>Actinomycetes</taxon>
        <taxon>Micrococcales</taxon>
        <taxon>Microbacteriaceae</taxon>
        <taxon>Cryobacterium</taxon>
    </lineage>
</organism>
<keyword evidence="1" id="KW-0805">Transcription regulation</keyword>
<gene>
    <name evidence="6" type="ORF">BJ997_001815</name>
    <name evidence="5" type="ORF">GY21_06515</name>
</gene>
<dbReference type="Proteomes" id="UP000561726">
    <property type="component" value="Unassembled WGS sequence"/>
</dbReference>
<dbReference type="InterPro" id="IPR051081">
    <property type="entry name" value="HTH_MetalResp_TranReg"/>
</dbReference>
<evidence type="ECO:0000313" key="7">
    <source>
        <dbReference type="Proteomes" id="UP000029864"/>
    </source>
</evidence>
<proteinExistence type="predicted"/>
<dbReference type="SMART" id="SM00418">
    <property type="entry name" value="HTH_ARSR"/>
    <property type="match status" value="1"/>
</dbReference>
<sequence length="101" mass="10683">MNVEQLSATLAAIASPQRMTILSELTSGRVHVSELARRVGMSRALLYMHLAKLEASGFVTTSLELSSEGTALKHVSLVPFHLTLNIETITQAVGAAGAGHD</sequence>
<reference evidence="6 8" key="2">
    <citation type="submission" date="2020-08" db="EMBL/GenBank/DDBJ databases">
        <title>Sequencing the genomes of 1000 actinobacteria strains.</title>
        <authorList>
            <person name="Klenk H.-P."/>
        </authorList>
    </citation>
    <scope>NUCLEOTIDE SEQUENCE [LARGE SCALE GENOMIC DNA]</scope>
    <source>
        <strain evidence="6 8">DSM 21065</strain>
    </source>
</reference>
<accession>A0A099JJN3</accession>
<dbReference type="Proteomes" id="UP000029864">
    <property type="component" value="Unassembled WGS sequence"/>
</dbReference>
<dbReference type="RefSeq" id="WP_035835919.1">
    <property type="nucleotide sequence ID" value="NZ_JACHBQ010000001.1"/>
</dbReference>
<dbReference type="GO" id="GO:0003700">
    <property type="term" value="F:DNA-binding transcription factor activity"/>
    <property type="evidence" value="ECO:0007669"/>
    <property type="project" value="InterPro"/>
</dbReference>
<evidence type="ECO:0000256" key="1">
    <source>
        <dbReference type="ARBA" id="ARBA00023015"/>
    </source>
</evidence>
<dbReference type="EMBL" id="JPXF01000020">
    <property type="protein sequence ID" value="KGJ78574.1"/>
    <property type="molecule type" value="Genomic_DNA"/>
</dbReference>
<dbReference type="SUPFAM" id="SSF46785">
    <property type="entry name" value="Winged helix' DNA-binding domain"/>
    <property type="match status" value="1"/>
</dbReference>
<comment type="caution">
    <text evidence="5">The sequence shown here is derived from an EMBL/GenBank/DDBJ whole genome shotgun (WGS) entry which is preliminary data.</text>
</comment>
<dbReference type="PANTHER" id="PTHR33154">
    <property type="entry name" value="TRANSCRIPTIONAL REGULATOR, ARSR FAMILY"/>
    <property type="match status" value="1"/>
</dbReference>
<dbReference type="Pfam" id="PF01022">
    <property type="entry name" value="HTH_5"/>
    <property type="match status" value="1"/>
</dbReference>
<dbReference type="AlphaFoldDB" id="A0A099JJN3"/>
<dbReference type="InterPro" id="IPR011991">
    <property type="entry name" value="ArsR-like_HTH"/>
</dbReference>
<dbReference type="InterPro" id="IPR001845">
    <property type="entry name" value="HTH_ArsR_DNA-bd_dom"/>
</dbReference>
<evidence type="ECO:0000259" key="4">
    <source>
        <dbReference type="SMART" id="SM00418"/>
    </source>
</evidence>
<keyword evidence="3" id="KW-0804">Transcription</keyword>
<name>A0A099JJN3_9MICO</name>
<dbReference type="Gene3D" id="1.10.10.10">
    <property type="entry name" value="Winged helix-like DNA-binding domain superfamily/Winged helix DNA-binding domain"/>
    <property type="match status" value="1"/>
</dbReference>
<keyword evidence="2 6" id="KW-0238">DNA-binding</keyword>
<dbReference type="InterPro" id="IPR036388">
    <property type="entry name" value="WH-like_DNA-bd_sf"/>
</dbReference>
<evidence type="ECO:0000256" key="3">
    <source>
        <dbReference type="ARBA" id="ARBA00023163"/>
    </source>
</evidence>
<evidence type="ECO:0000256" key="2">
    <source>
        <dbReference type="ARBA" id="ARBA00023125"/>
    </source>
</evidence>
<protein>
    <submittedName>
        <fullName evidence="6">DNA-binding transcriptional ArsR family regulator</fullName>
    </submittedName>
</protein>
<evidence type="ECO:0000313" key="8">
    <source>
        <dbReference type="Proteomes" id="UP000561726"/>
    </source>
</evidence>
<evidence type="ECO:0000313" key="6">
    <source>
        <dbReference type="EMBL" id="MBB5641267.1"/>
    </source>
</evidence>
<dbReference type="OrthoDB" id="166264at2"/>
<dbReference type="InterPro" id="IPR036390">
    <property type="entry name" value="WH_DNA-bd_sf"/>
</dbReference>
<feature type="domain" description="HTH arsR-type" evidence="4">
    <location>
        <begin position="8"/>
        <end position="85"/>
    </location>
</feature>
<evidence type="ECO:0000313" key="5">
    <source>
        <dbReference type="EMBL" id="KGJ78574.1"/>
    </source>
</evidence>